<reference evidence="2" key="1">
    <citation type="submission" date="2018-05" db="EMBL/GenBank/DDBJ databases">
        <authorList>
            <person name="Lanie J.A."/>
            <person name="Ng W.-L."/>
            <person name="Kazmierczak K.M."/>
            <person name="Andrzejewski T.M."/>
            <person name="Davidsen T.M."/>
            <person name="Wayne K.J."/>
            <person name="Tettelin H."/>
            <person name="Glass J.I."/>
            <person name="Rusch D."/>
            <person name="Podicherti R."/>
            <person name="Tsui H.-C.T."/>
            <person name="Winkler M.E."/>
        </authorList>
    </citation>
    <scope>NUCLEOTIDE SEQUENCE</scope>
</reference>
<dbReference type="GO" id="GO:0016209">
    <property type="term" value="F:antioxidant activity"/>
    <property type="evidence" value="ECO:0007669"/>
    <property type="project" value="InterPro"/>
</dbReference>
<sequence length="168" mass="18652">MKKTLPILMSFGLLFSANLKNEAISFPSKVISSEGNNINVGKLTEGSTVIIITIKSPSCPVCQTQLIRIGKQLDNFNKCNVTFLVLSPGTSKEVLQVKLTTGFPFPFIPDDDLSISKALGLLLNPQQILPSIIVLNDNLTINWIQKGRNNIYFGDDELYDYLDCDNWI</sequence>
<proteinExistence type="predicted"/>
<evidence type="ECO:0000259" key="1">
    <source>
        <dbReference type="Pfam" id="PF00578"/>
    </source>
</evidence>
<dbReference type="Gene3D" id="3.40.30.10">
    <property type="entry name" value="Glutaredoxin"/>
    <property type="match status" value="1"/>
</dbReference>
<gene>
    <name evidence="2" type="ORF">METZ01_LOCUS56070</name>
</gene>
<evidence type="ECO:0000313" key="2">
    <source>
        <dbReference type="EMBL" id="SVA03216.1"/>
    </source>
</evidence>
<feature type="domain" description="Alkyl hydroperoxide reductase subunit C/ Thiol specific antioxidant" evidence="1">
    <location>
        <begin position="23"/>
        <end position="143"/>
    </location>
</feature>
<dbReference type="AlphaFoldDB" id="A0A381SGW8"/>
<protein>
    <recommendedName>
        <fullName evidence="1">Alkyl hydroperoxide reductase subunit C/ Thiol specific antioxidant domain-containing protein</fullName>
    </recommendedName>
</protein>
<name>A0A381SGW8_9ZZZZ</name>
<dbReference type="GO" id="GO:0016491">
    <property type="term" value="F:oxidoreductase activity"/>
    <property type="evidence" value="ECO:0007669"/>
    <property type="project" value="InterPro"/>
</dbReference>
<dbReference type="InterPro" id="IPR036249">
    <property type="entry name" value="Thioredoxin-like_sf"/>
</dbReference>
<dbReference type="EMBL" id="UINC01003084">
    <property type="protein sequence ID" value="SVA03216.1"/>
    <property type="molecule type" value="Genomic_DNA"/>
</dbReference>
<dbReference type="SUPFAM" id="SSF52833">
    <property type="entry name" value="Thioredoxin-like"/>
    <property type="match status" value="1"/>
</dbReference>
<dbReference type="InterPro" id="IPR000866">
    <property type="entry name" value="AhpC/TSA"/>
</dbReference>
<dbReference type="Pfam" id="PF00578">
    <property type="entry name" value="AhpC-TSA"/>
    <property type="match status" value="1"/>
</dbReference>
<accession>A0A381SGW8</accession>
<organism evidence="2">
    <name type="scientific">marine metagenome</name>
    <dbReference type="NCBI Taxonomy" id="408172"/>
    <lineage>
        <taxon>unclassified sequences</taxon>
        <taxon>metagenomes</taxon>
        <taxon>ecological metagenomes</taxon>
    </lineage>
</organism>